<dbReference type="InterPro" id="IPR011051">
    <property type="entry name" value="RmlC_Cupin_sf"/>
</dbReference>
<feature type="signal peptide" evidence="6">
    <location>
        <begin position="1"/>
        <end position="18"/>
    </location>
</feature>
<evidence type="ECO:0000256" key="1">
    <source>
        <dbReference type="ARBA" id="ARBA00004613"/>
    </source>
</evidence>
<reference evidence="8" key="1">
    <citation type="submission" date="2021-01" db="EMBL/GenBank/DDBJ databases">
        <authorList>
            <person name="Corre E."/>
            <person name="Pelletier E."/>
            <person name="Niang G."/>
            <person name="Scheremetjew M."/>
            <person name="Finn R."/>
            <person name="Kale V."/>
            <person name="Holt S."/>
            <person name="Cochrane G."/>
            <person name="Meng A."/>
            <person name="Brown T."/>
            <person name="Cohen L."/>
        </authorList>
    </citation>
    <scope>NUCLEOTIDE SEQUENCE</scope>
    <source>
        <strain evidence="8">GSBS06</strain>
    </source>
</reference>
<dbReference type="PROSITE" id="PS00725">
    <property type="entry name" value="GERMIN"/>
    <property type="match status" value="1"/>
</dbReference>
<accession>A0A7S3PN38</accession>
<evidence type="ECO:0000256" key="6">
    <source>
        <dbReference type="SAM" id="SignalP"/>
    </source>
</evidence>
<gene>
    <name evidence="8" type="ORF">ASTO00021_LOCUS14851</name>
</gene>
<dbReference type="InterPro" id="IPR006045">
    <property type="entry name" value="Cupin_1"/>
</dbReference>
<feature type="chain" id="PRO_5031286842" description="Cupin type-1 domain-containing protein" evidence="6">
    <location>
        <begin position="19"/>
        <end position="261"/>
    </location>
</feature>
<dbReference type="Gene3D" id="2.60.120.10">
    <property type="entry name" value="Jelly Rolls"/>
    <property type="match status" value="1"/>
</dbReference>
<feature type="domain" description="Cupin type-1" evidence="7">
    <location>
        <begin position="56"/>
        <end position="199"/>
    </location>
</feature>
<name>A0A7S3PN38_9STRA</name>
<evidence type="ECO:0000313" key="8">
    <source>
        <dbReference type="EMBL" id="CAE0444813.1"/>
    </source>
</evidence>
<proteinExistence type="inferred from homology"/>
<protein>
    <recommendedName>
        <fullName evidence="7">Cupin type-1 domain-containing protein</fullName>
    </recommendedName>
</protein>
<dbReference type="CDD" id="cd02241">
    <property type="entry name" value="cupin_OxOx"/>
    <property type="match status" value="1"/>
</dbReference>
<keyword evidence="6" id="KW-0732">Signal</keyword>
<dbReference type="PANTHER" id="PTHR31238">
    <property type="entry name" value="GERMIN-LIKE PROTEIN SUBFAMILY 3 MEMBER 3"/>
    <property type="match status" value="1"/>
</dbReference>
<organism evidence="8">
    <name type="scientific">Aplanochytrium stocchinoi</name>
    <dbReference type="NCBI Taxonomy" id="215587"/>
    <lineage>
        <taxon>Eukaryota</taxon>
        <taxon>Sar</taxon>
        <taxon>Stramenopiles</taxon>
        <taxon>Bigyra</taxon>
        <taxon>Labyrinthulomycetes</taxon>
        <taxon>Thraustochytrida</taxon>
        <taxon>Thraustochytriidae</taxon>
        <taxon>Aplanochytrium</taxon>
    </lineage>
</organism>
<comment type="subcellular location">
    <subcellularLocation>
        <location evidence="1">Secreted</location>
    </subcellularLocation>
</comment>
<evidence type="ECO:0000256" key="5">
    <source>
        <dbReference type="ARBA" id="ARBA00023211"/>
    </source>
</evidence>
<dbReference type="InterPro" id="IPR019780">
    <property type="entry name" value="Germin_Mn-BS"/>
</dbReference>
<dbReference type="Pfam" id="PF00190">
    <property type="entry name" value="Cupin_1"/>
    <property type="match status" value="1"/>
</dbReference>
<dbReference type="GO" id="GO:0005576">
    <property type="term" value="C:extracellular region"/>
    <property type="evidence" value="ECO:0007669"/>
    <property type="project" value="UniProtKB-SubCell"/>
</dbReference>
<dbReference type="SUPFAM" id="SSF51182">
    <property type="entry name" value="RmlC-like cupins"/>
    <property type="match status" value="1"/>
</dbReference>
<dbReference type="EMBL" id="HBIN01019475">
    <property type="protein sequence ID" value="CAE0444813.1"/>
    <property type="molecule type" value="Transcribed_RNA"/>
</dbReference>
<comment type="similarity">
    <text evidence="2">Belongs to the germin family.</text>
</comment>
<keyword evidence="5" id="KW-0464">Manganese</keyword>
<keyword evidence="3" id="KW-0964">Secreted</keyword>
<dbReference type="AlphaFoldDB" id="A0A7S3PN38"/>
<dbReference type="PRINTS" id="PR00325">
    <property type="entry name" value="GERMIN"/>
</dbReference>
<dbReference type="SMART" id="SM00835">
    <property type="entry name" value="Cupin_1"/>
    <property type="match status" value="1"/>
</dbReference>
<sequence length="261" mass="27759">MNVFSVLLIAGCVAVSSAANLRREEGPVMGYPTAGVPILPEHLDFADGVETSDFVFDVLERTPNQGQGGTVQGRESVNTPALQGQGIALSLFTVEEGGQNLIHYHPRATELLYVIKGTIEVGFTDTTGTLHANTVKAGQATVFPRALLHFQRNIGKGTSQYISMLNSENPGVMSFPRVFATLPADILAQALRTPIEDIRALQSRVVPPQLSAGGENPDYDGAAGPNGNAPVPALGGYMPAMPAGDKTKEELYQLLAQYLKK</sequence>
<evidence type="ECO:0000256" key="4">
    <source>
        <dbReference type="ARBA" id="ARBA00022723"/>
    </source>
</evidence>
<evidence type="ECO:0000259" key="7">
    <source>
        <dbReference type="SMART" id="SM00835"/>
    </source>
</evidence>
<keyword evidence="4" id="KW-0479">Metal-binding</keyword>
<dbReference type="InterPro" id="IPR014710">
    <property type="entry name" value="RmlC-like_jellyroll"/>
</dbReference>
<dbReference type="GO" id="GO:0030145">
    <property type="term" value="F:manganese ion binding"/>
    <property type="evidence" value="ECO:0007669"/>
    <property type="project" value="InterPro"/>
</dbReference>
<evidence type="ECO:0000256" key="3">
    <source>
        <dbReference type="ARBA" id="ARBA00022525"/>
    </source>
</evidence>
<evidence type="ECO:0000256" key="2">
    <source>
        <dbReference type="ARBA" id="ARBA00007456"/>
    </source>
</evidence>
<dbReference type="InterPro" id="IPR001929">
    <property type="entry name" value="Germin"/>
</dbReference>